<reference evidence="7 8" key="1">
    <citation type="submission" date="2023-02" db="EMBL/GenBank/DDBJ databases">
        <title>Genome Sequence of L. cardiaca H63T.</title>
        <authorList>
            <person name="Lopez A.E."/>
            <person name="Cianciotto N.P."/>
        </authorList>
    </citation>
    <scope>NUCLEOTIDE SEQUENCE [LARGE SCALE GENOMIC DNA]</scope>
    <source>
        <strain evidence="7 8">H63</strain>
    </source>
</reference>
<evidence type="ECO:0000256" key="2">
    <source>
        <dbReference type="ARBA" id="ARBA00022491"/>
    </source>
</evidence>
<keyword evidence="4" id="KW-0805">Transcription regulation</keyword>
<dbReference type="Proteomes" id="UP001222087">
    <property type="component" value="Chromosome"/>
</dbReference>
<dbReference type="Gene3D" id="3.30.1490.190">
    <property type="match status" value="1"/>
</dbReference>
<evidence type="ECO:0000256" key="1">
    <source>
        <dbReference type="ARBA" id="ARBA00007957"/>
    </source>
</evidence>
<keyword evidence="2" id="KW-0678">Repressor</keyword>
<dbReference type="PANTHER" id="PTHR33202:SF6">
    <property type="entry name" value="ZINC UPTAKE REGULATION PROTEIN"/>
    <property type="match status" value="1"/>
</dbReference>
<dbReference type="RefSeq" id="WP_275089112.1">
    <property type="nucleotide sequence ID" value="NZ_CP119078.1"/>
</dbReference>
<gene>
    <name evidence="7" type="ORF">PXX05_00545</name>
</gene>
<protein>
    <submittedName>
        <fullName evidence="7">Transcriptional repressor</fullName>
    </submittedName>
</protein>
<evidence type="ECO:0000313" key="7">
    <source>
        <dbReference type="EMBL" id="WED43299.1"/>
    </source>
</evidence>
<evidence type="ECO:0000313" key="8">
    <source>
        <dbReference type="Proteomes" id="UP001222087"/>
    </source>
</evidence>
<dbReference type="InterPro" id="IPR002481">
    <property type="entry name" value="FUR"/>
</dbReference>
<dbReference type="InterPro" id="IPR043135">
    <property type="entry name" value="Fur_C"/>
</dbReference>
<dbReference type="EMBL" id="CP119078">
    <property type="protein sequence ID" value="WED43299.1"/>
    <property type="molecule type" value="Genomic_DNA"/>
</dbReference>
<evidence type="ECO:0000256" key="6">
    <source>
        <dbReference type="ARBA" id="ARBA00023163"/>
    </source>
</evidence>
<keyword evidence="5" id="KW-0238">DNA-binding</keyword>
<accession>A0ABY8AU62</accession>
<keyword evidence="6" id="KW-0804">Transcription</keyword>
<keyword evidence="3" id="KW-0862">Zinc</keyword>
<dbReference type="InterPro" id="IPR036390">
    <property type="entry name" value="WH_DNA-bd_sf"/>
</dbReference>
<dbReference type="Gene3D" id="1.10.10.10">
    <property type="entry name" value="Winged helix-like DNA-binding domain superfamily/Winged helix DNA-binding domain"/>
    <property type="match status" value="1"/>
</dbReference>
<sequence>MIYPAPFLNYCASIDLKLTSLRKTVLFILWVEKKPLKAYEILEKLTRIKQNATPPSVYRVLDYFVEGGVVHKIESIQSYTLCHEPEKHLPSEILMVCSNCYQVQEVYSTTMHNIVQKLAQDNLFYLGQDTIELKGICEKCHTNIEHSAFK</sequence>
<name>A0ABY8AU62_9GAMM</name>
<evidence type="ECO:0000256" key="5">
    <source>
        <dbReference type="ARBA" id="ARBA00023125"/>
    </source>
</evidence>
<dbReference type="Pfam" id="PF01475">
    <property type="entry name" value="FUR"/>
    <property type="match status" value="1"/>
</dbReference>
<comment type="similarity">
    <text evidence="1">Belongs to the Fur family.</text>
</comment>
<dbReference type="SUPFAM" id="SSF46785">
    <property type="entry name" value="Winged helix' DNA-binding domain"/>
    <property type="match status" value="1"/>
</dbReference>
<dbReference type="InterPro" id="IPR036388">
    <property type="entry name" value="WH-like_DNA-bd_sf"/>
</dbReference>
<organism evidence="7 8">
    <name type="scientific">Legionella cardiaca</name>
    <dbReference type="NCBI Taxonomy" id="1071983"/>
    <lineage>
        <taxon>Bacteria</taxon>
        <taxon>Pseudomonadati</taxon>
        <taxon>Pseudomonadota</taxon>
        <taxon>Gammaproteobacteria</taxon>
        <taxon>Legionellales</taxon>
        <taxon>Legionellaceae</taxon>
        <taxon>Legionella</taxon>
    </lineage>
</organism>
<proteinExistence type="inferred from homology"/>
<evidence type="ECO:0000256" key="4">
    <source>
        <dbReference type="ARBA" id="ARBA00023015"/>
    </source>
</evidence>
<keyword evidence="8" id="KW-1185">Reference proteome</keyword>
<dbReference type="PANTHER" id="PTHR33202">
    <property type="entry name" value="ZINC UPTAKE REGULATION PROTEIN"/>
    <property type="match status" value="1"/>
</dbReference>
<evidence type="ECO:0000256" key="3">
    <source>
        <dbReference type="ARBA" id="ARBA00022833"/>
    </source>
</evidence>